<sequence>MIHTGRPVDLHYWATNNSEWYDPAAVTTGNGSRKITLSKTETHNLSAELSGLSRGNLVLGISFNYSV</sequence>
<dbReference type="GO" id="GO:0016020">
    <property type="term" value="C:membrane"/>
    <property type="evidence" value="ECO:0007669"/>
    <property type="project" value="UniProtKB-SubCell"/>
</dbReference>
<keyword evidence="4" id="KW-0961">Cell wall biogenesis/degradation</keyword>
<evidence type="ECO:0000256" key="4">
    <source>
        <dbReference type="ARBA" id="ARBA00023316"/>
    </source>
</evidence>
<gene>
    <name evidence="5" type="ORF">C8F04DRAFT_1084679</name>
</gene>
<evidence type="ECO:0000256" key="2">
    <source>
        <dbReference type="ARBA" id="ARBA00023136"/>
    </source>
</evidence>
<organism evidence="5 6">
    <name type="scientific">Mycena alexandri</name>
    <dbReference type="NCBI Taxonomy" id="1745969"/>
    <lineage>
        <taxon>Eukaryota</taxon>
        <taxon>Fungi</taxon>
        <taxon>Dikarya</taxon>
        <taxon>Basidiomycota</taxon>
        <taxon>Agaricomycotina</taxon>
        <taxon>Agaricomycetes</taxon>
        <taxon>Agaricomycetidae</taxon>
        <taxon>Agaricales</taxon>
        <taxon>Marasmiineae</taxon>
        <taxon>Mycenaceae</taxon>
        <taxon>Mycena</taxon>
    </lineage>
</organism>
<evidence type="ECO:0000313" key="5">
    <source>
        <dbReference type="EMBL" id="KAJ7039740.1"/>
    </source>
</evidence>
<dbReference type="EMBL" id="JARJCM010000025">
    <property type="protein sequence ID" value="KAJ7039740.1"/>
    <property type="molecule type" value="Genomic_DNA"/>
</dbReference>
<evidence type="ECO:0000256" key="3">
    <source>
        <dbReference type="ARBA" id="ARBA00023180"/>
    </source>
</evidence>
<dbReference type="AlphaFoldDB" id="A0AAD6X8X1"/>
<dbReference type="InterPro" id="IPR005629">
    <property type="entry name" value="Skn1/Kre6/Sbg1"/>
</dbReference>
<accession>A0AAD6X8X1</accession>
<proteinExistence type="predicted"/>
<evidence type="ECO:0000313" key="6">
    <source>
        <dbReference type="Proteomes" id="UP001218188"/>
    </source>
</evidence>
<evidence type="ECO:0000256" key="1">
    <source>
        <dbReference type="ARBA" id="ARBA00004370"/>
    </source>
</evidence>
<keyword evidence="3" id="KW-0325">Glycoprotein</keyword>
<reference evidence="5" key="1">
    <citation type="submission" date="2023-03" db="EMBL/GenBank/DDBJ databases">
        <title>Massive genome expansion in bonnet fungi (Mycena s.s.) driven by repeated elements and novel gene families across ecological guilds.</title>
        <authorList>
            <consortium name="Lawrence Berkeley National Laboratory"/>
            <person name="Harder C.B."/>
            <person name="Miyauchi S."/>
            <person name="Viragh M."/>
            <person name="Kuo A."/>
            <person name="Thoen E."/>
            <person name="Andreopoulos B."/>
            <person name="Lu D."/>
            <person name="Skrede I."/>
            <person name="Drula E."/>
            <person name="Henrissat B."/>
            <person name="Morin E."/>
            <person name="Kohler A."/>
            <person name="Barry K."/>
            <person name="LaButti K."/>
            <person name="Morin E."/>
            <person name="Salamov A."/>
            <person name="Lipzen A."/>
            <person name="Mereny Z."/>
            <person name="Hegedus B."/>
            <person name="Baldrian P."/>
            <person name="Stursova M."/>
            <person name="Weitz H."/>
            <person name="Taylor A."/>
            <person name="Grigoriev I.V."/>
            <person name="Nagy L.G."/>
            <person name="Martin F."/>
            <person name="Kauserud H."/>
        </authorList>
    </citation>
    <scope>NUCLEOTIDE SEQUENCE</scope>
    <source>
        <strain evidence="5">CBHHK200</strain>
    </source>
</reference>
<protein>
    <submittedName>
        <fullName evidence="5">Uncharacterized protein</fullName>
    </submittedName>
</protein>
<dbReference type="Pfam" id="PF03935">
    <property type="entry name" value="SKN1_KRE6_Sbg1"/>
    <property type="match status" value="1"/>
</dbReference>
<dbReference type="Proteomes" id="UP001218188">
    <property type="component" value="Unassembled WGS sequence"/>
</dbReference>
<comment type="caution">
    <text evidence="5">The sequence shown here is derived from an EMBL/GenBank/DDBJ whole genome shotgun (WGS) entry which is preliminary data.</text>
</comment>
<name>A0AAD6X8X1_9AGAR</name>
<keyword evidence="6" id="KW-1185">Reference proteome</keyword>
<keyword evidence="2" id="KW-0472">Membrane</keyword>
<comment type="subcellular location">
    <subcellularLocation>
        <location evidence="1">Membrane</location>
    </subcellularLocation>
</comment>